<organism evidence="1 2">
    <name type="scientific">Pseudomonas helmanticensis</name>
    <dbReference type="NCBI Taxonomy" id="1471381"/>
    <lineage>
        <taxon>Bacteria</taxon>
        <taxon>Pseudomonadati</taxon>
        <taxon>Pseudomonadota</taxon>
        <taxon>Gammaproteobacteria</taxon>
        <taxon>Pseudomonadales</taxon>
        <taxon>Pseudomonadaceae</taxon>
        <taxon>Pseudomonas</taxon>
    </lineage>
</organism>
<dbReference type="Proteomes" id="UP001158048">
    <property type="component" value="Unassembled WGS sequence"/>
</dbReference>
<comment type="caution">
    <text evidence="1">The sequence shown here is derived from an EMBL/GenBank/DDBJ whole genome shotgun (WGS) entry which is preliminary data.</text>
</comment>
<evidence type="ECO:0000313" key="2">
    <source>
        <dbReference type="Proteomes" id="UP001158048"/>
    </source>
</evidence>
<sequence>MRVAGIWGCSEISFFLLECLSRYMWGGFCWGHIRCCGDGGLGFRPYGGSLLTNASKVTKKACSYVRPARWGSGFLRCGIDPGAAPTVCCAAPPLAVFGCAKRSLRSHPRINPSTQPSDVALQIKIKICSRACAHPASGAAAPRDLCRSCRRLRSFDLASGFERSTSKDRSLRQLRGVFKSVSKWVNLPTRFSGCPSDVGALGSGCR</sequence>
<evidence type="ECO:0000313" key="1">
    <source>
        <dbReference type="EMBL" id="SMQ26712.1"/>
    </source>
</evidence>
<accession>A0ACD2U7T0</accession>
<gene>
    <name evidence="1" type="ORF">SAMN04488483_3148</name>
</gene>
<proteinExistence type="predicted"/>
<reference evidence="1" key="1">
    <citation type="submission" date="2017-05" db="EMBL/GenBank/DDBJ databases">
        <authorList>
            <person name="Varghese N."/>
            <person name="Submissions S."/>
        </authorList>
    </citation>
    <scope>NUCLEOTIDE SEQUENCE</scope>
    <source>
        <strain evidence="1">LMG 28168</strain>
    </source>
</reference>
<name>A0ACD2U7T0_9PSED</name>
<dbReference type="EMBL" id="FXUY01000001">
    <property type="protein sequence ID" value="SMQ26712.1"/>
    <property type="molecule type" value="Genomic_DNA"/>
</dbReference>
<keyword evidence="2" id="KW-1185">Reference proteome</keyword>
<protein>
    <submittedName>
        <fullName evidence="1">Uncharacterized protein</fullName>
    </submittedName>
</protein>